<proteinExistence type="predicted"/>
<dbReference type="OrthoDB" id="7728210at2"/>
<feature type="region of interest" description="Disordered" evidence="1">
    <location>
        <begin position="54"/>
        <end position="91"/>
    </location>
</feature>
<dbReference type="eggNOG" id="ENOG50330DJ">
    <property type="taxonomic scope" value="Bacteria"/>
</dbReference>
<accession>W8S8F9</accession>
<dbReference type="EMBL" id="CP004372">
    <property type="protein sequence ID" value="AHM05256.1"/>
    <property type="molecule type" value="Genomic_DNA"/>
</dbReference>
<protein>
    <submittedName>
        <fullName evidence="2">Uncharacterized protein</fullName>
    </submittedName>
</protein>
<sequence>MDARLLAGLILVPFMVVFVHAVVHELRRYTSEGRSQYGLTFNEETGTTHVGALAEDESGFDPDSYDPSDYNDPETEARETRPDDGGPARQT</sequence>
<dbReference type="HOGENOM" id="CLU_2525611_0_0_5"/>
<feature type="compositionally biased region" description="Basic and acidic residues" evidence="1">
    <location>
        <begin position="75"/>
        <end position="91"/>
    </location>
</feature>
<evidence type="ECO:0000256" key="1">
    <source>
        <dbReference type="SAM" id="MobiDB-lite"/>
    </source>
</evidence>
<feature type="compositionally biased region" description="Acidic residues" evidence="1">
    <location>
        <begin position="54"/>
        <end position="74"/>
    </location>
</feature>
<name>W8S8F9_9RHOB</name>
<dbReference type="Proteomes" id="UP000019593">
    <property type="component" value="Chromosome"/>
</dbReference>
<reference evidence="2 3" key="1">
    <citation type="submission" date="2013-03" db="EMBL/GenBank/DDBJ databases">
        <authorList>
            <person name="Fiebig A."/>
            <person name="Goeker M."/>
            <person name="Klenk H.-P.P."/>
        </authorList>
    </citation>
    <scope>NUCLEOTIDE SEQUENCE [LARGE SCALE GENOMIC DNA]</scope>
    <source>
        <strain evidence="3">DSM 19469</strain>
    </source>
</reference>
<evidence type="ECO:0000313" key="3">
    <source>
        <dbReference type="Proteomes" id="UP000019593"/>
    </source>
</evidence>
<keyword evidence="3" id="KW-1185">Reference proteome</keyword>
<gene>
    <name evidence="2" type="ORF">roselon_02973</name>
</gene>
<organism evidence="2 3">
    <name type="scientific">Roseicyclus elongatus DSM 19469</name>
    <dbReference type="NCBI Taxonomy" id="1294273"/>
    <lineage>
        <taxon>Bacteria</taxon>
        <taxon>Pseudomonadati</taxon>
        <taxon>Pseudomonadota</taxon>
        <taxon>Alphaproteobacteria</taxon>
        <taxon>Rhodobacterales</taxon>
        <taxon>Roseobacteraceae</taxon>
        <taxon>Roseicyclus</taxon>
    </lineage>
</organism>
<dbReference type="KEGG" id="red:roselon_02973"/>
<dbReference type="AlphaFoldDB" id="W8S8F9"/>
<evidence type="ECO:0000313" key="2">
    <source>
        <dbReference type="EMBL" id="AHM05256.1"/>
    </source>
</evidence>
<dbReference type="STRING" id="1294273.roselon_02973"/>
<dbReference type="RefSeq" id="WP_025312938.1">
    <property type="nucleotide sequence ID" value="NZ_CP004372.1"/>
</dbReference>